<gene>
    <name evidence="1" type="ORF">GOODEAATRI_017789</name>
</gene>
<accession>A0ABV0NL42</accession>
<proteinExistence type="predicted"/>
<comment type="caution">
    <text evidence="1">The sequence shown here is derived from an EMBL/GenBank/DDBJ whole genome shotgun (WGS) entry which is preliminary data.</text>
</comment>
<keyword evidence="2" id="KW-1185">Reference proteome</keyword>
<protein>
    <submittedName>
        <fullName evidence="1">Uncharacterized protein</fullName>
    </submittedName>
</protein>
<evidence type="ECO:0000313" key="1">
    <source>
        <dbReference type="EMBL" id="MEQ2172119.1"/>
    </source>
</evidence>
<name>A0ABV0NL42_9TELE</name>
<dbReference type="Proteomes" id="UP001476798">
    <property type="component" value="Unassembled WGS sequence"/>
</dbReference>
<evidence type="ECO:0000313" key="2">
    <source>
        <dbReference type="Proteomes" id="UP001476798"/>
    </source>
</evidence>
<sequence>MSALDRPLVLDHHPNKRPIFWQILFEHFKESIIPGTLTRFQGCLKEKRANSLTEPPLYFIVGLWCSPYFCPFFTWNRPGVFVAEKHTTLVPAEVPVVLGKLDPFTFTTEKDFPGMTPKLPVSVKGQPLAFVLPP</sequence>
<reference evidence="1 2" key="1">
    <citation type="submission" date="2021-06" db="EMBL/GenBank/DDBJ databases">
        <authorList>
            <person name="Palmer J.M."/>
        </authorList>
    </citation>
    <scope>NUCLEOTIDE SEQUENCE [LARGE SCALE GENOMIC DNA]</scope>
    <source>
        <strain evidence="1 2">GA_2019</strain>
        <tissue evidence="1">Muscle</tissue>
    </source>
</reference>
<dbReference type="EMBL" id="JAHRIO010041450">
    <property type="protein sequence ID" value="MEQ2172119.1"/>
    <property type="molecule type" value="Genomic_DNA"/>
</dbReference>
<organism evidence="1 2">
    <name type="scientific">Goodea atripinnis</name>
    <dbReference type="NCBI Taxonomy" id="208336"/>
    <lineage>
        <taxon>Eukaryota</taxon>
        <taxon>Metazoa</taxon>
        <taxon>Chordata</taxon>
        <taxon>Craniata</taxon>
        <taxon>Vertebrata</taxon>
        <taxon>Euteleostomi</taxon>
        <taxon>Actinopterygii</taxon>
        <taxon>Neopterygii</taxon>
        <taxon>Teleostei</taxon>
        <taxon>Neoteleostei</taxon>
        <taxon>Acanthomorphata</taxon>
        <taxon>Ovalentaria</taxon>
        <taxon>Atherinomorphae</taxon>
        <taxon>Cyprinodontiformes</taxon>
        <taxon>Goodeidae</taxon>
        <taxon>Goodea</taxon>
    </lineage>
</organism>